<dbReference type="Gene3D" id="3.40.50.150">
    <property type="entry name" value="Vaccinia Virus protein VP39"/>
    <property type="match status" value="1"/>
</dbReference>
<dbReference type="RefSeq" id="WP_044222114.1">
    <property type="nucleotide sequence ID" value="NZ_JPOS01000035.1"/>
</dbReference>
<keyword evidence="1" id="KW-0620">Polyamine biosynthesis</keyword>
<accession>A0A098S618</accession>
<dbReference type="PANTHER" id="PTHR43317:SF1">
    <property type="entry name" value="THERMOSPERMINE SYNTHASE ACAULIS5"/>
    <property type="match status" value="1"/>
</dbReference>
<dbReference type="Proteomes" id="UP000029736">
    <property type="component" value="Unassembled WGS sequence"/>
</dbReference>
<protein>
    <recommendedName>
        <fullName evidence="4">PABS domain-containing protein</fullName>
    </recommendedName>
</protein>
<dbReference type="InterPro" id="IPR029063">
    <property type="entry name" value="SAM-dependent_MTases_sf"/>
</dbReference>
<evidence type="ECO:0000313" key="3">
    <source>
        <dbReference type="Proteomes" id="UP000029736"/>
    </source>
</evidence>
<keyword evidence="3" id="KW-1185">Reference proteome</keyword>
<dbReference type="EMBL" id="JPOS01000035">
    <property type="protein sequence ID" value="KGE87550.1"/>
    <property type="molecule type" value="Genomic_DNA"/>
</dbReference>
<comment type="caution">
    <text evidence="2">The sequence shown here is derived from an EMBL/GenBank/DDBJ whole genome shotgun (WGS) entry which is preliminary data.</text>
</comment>
<evidence type="ECO:0000313" key="2">
    <source>
        <dbReference type="EMBL" id="KGE87550.1"/>
    </source>
</evidence>
<evidence type="ECO:0000256" key="1">
    <source>
        <dbReference type="ARBA" id="ARBA00023115"/>
    </source>
</evidence>
<dbReference type="AlphaFoldDB" id="A0A098S618"/>
<sequence>MEVPRWKRWLSYLTEVHVESAPSEVNPHLYVSMRNGRYQLSTANAIYSYEDLYTNFLYAFRQIDFARLLGREVLLLGLGLGSVPLMLERVFKQDFSYLAVELDPHVIYLANTYALSGLSSPVTTICADAFAYTQQLDETFALICMDIFLDDVIPAAFLTASYLETLRGLLQPGGVLLYNCLYRNPDDKRDTEAFYTNIFQQVFPNATSLDVQGNWILVSDGGVVG</sequence>
<dbReference type="CDD" id="cd02440">
    <property type="entry name" value="AdoMet_MTases"/>
    <property type="match status" value="1"/>
</dbReference>
<proteinExistence type="predicted"/>
<evidence type="ECO:0008006" key="4">
    <source>
        <dbReference type="Google" id="ProtNLM"/>
    </source>
</evidence>
<dbReference type="GO" id="GO:0006596">
    <property type="term" value="P:polyamine biosynthetic process"/>
    <property type="evidence" value="ECO:0007669"/>
    <property type="project" value="UniProtKB-KW"/>
</dbReference>
<dbReference type="OrthoDB" id="650847at2"/>
<organism evidence="2 3">
    <name type="scientific">Phaeodactylibacter xiamenensis</name>
    <dbReference type="NCBI Taxonomy" id="1524460"/>
    <lineage>
        <taxon>Bacteria</taxon>
        <taxon>Pseudomonadati</taxon>
        <taxon>Bacteroidota</taxon>
        <taxon>Saprospiria</taxon>
        <taxon>Saprospirales</taxon>
        <taxon>Haliscomenobacteraceae</taxon>
        <taxon>Phaeodactylibacter</taxon>
    </lineage>
</organism>
<dbReference type="SUPFAM" id="SSF53335">
    <property type="entry name" value="S-adenosyl-L-methionine-dependent methyltransferases"/>
    <property type="match status" value="1"/>
</dbReference>
<dbReference type="PANTHER" id="PTHR43317">
    <property type="entry name" value="THERMOSPERMINE SYNTHASE ACAULIS5"/>
    <property type="match status" value="1"/>
</dbReference>
<name>A0A098S618_9BACT</name>
<reference evidence="2 3" key="1">
    <citation type="journal article" date="2014" name="Int. J. Syst. Evol. Microbiol.">
        <title>Phaeodactylibacter xiamenensis gen. nov., sp. nov., a member of the family Saprospiraceae isolated from the marine alga Phaeodactylum tricornutum.</title>
        <authorList>
            <person name="Chen Z.Jr."/>
            <person name="Lei X."/>
            <person name="Lai Q."/>
            <person name="Li Y."/>
            <person name="Zhang B."/>
            <person name="Zhang J."/>
            <person name="Zhang H."/>
            <person name="Yang L."/>
            <person name="Zheng W."/>
            <person name="Tian Y."/>
            <person name="Yu Z."/>
            <person name="Xu H.Jr."/>
            <person name="Zheng T."/>
        </authorList>
    </citation>
    <scope>NUCLEOTIDE SEQUENCE [LARGE SCALE GENOMIC DNA]</scope>
    <source>
        <strain evidence="2 3">KD52</strain>
    </source>
</reference>
<gene>
    <name evidence="2" type="ORF">IX84_15215</name>
</gene>
<dbReference type="STRING" id="1524460.IX84_15215"/>